<dbReference type="EMBL" id="JBHTAX010000001">
    <property type="protein sequence ID" value="MFC7191429.1"/>
    <property type="molecule type" value="Genomic_DNA"/>
</dbReference>
<dbReference type="AlphaFoldDB" id="A0ABD5YPU4"/>
<dbReference type="Proteomes" id="UP001596417">
    <property type="component" value="Unassembled WGS sequence"/>
</dbReference>
<keyword evidence="2" id="KW-1185">Reference proteome</keyword>
<organism evidence="1 2">
    <name type="scientific">Halocatena marina</name>
    <dbReference type="NCBI Taxonomy" id="2934937"/>
    <lineage>
        <taxon>Archaea</taxon>
        <taxon>Methanobacteriati</taxon>
        <taxon>Methanobacteriota</taxon>
        <taxon>Stenosarchaea group</taxon>
        <taxon>Halobacteria</taxon>
        <taxon>Halobacteriales</taxon>
        <taxon>Natronomonadaceae</taxon>
        <taxon>Halocatena</taxon>
    </lineage>
</organism>
<evidence type="ECO:0000313" key="2">
    <source>
        <dbReference type="Proteomes" id="UP001596417"/>
    </source>
</evidence>
<dbReference type="RefSeq" id="WP_390206165.1">
    <property type="nucleotide sequence ID" value="NZ_JBHTAX010000001.1"/>
</dbReference>
<name>A0ABD5YPU4_9EURY</name>
<protein>
    <recommendedName>
        <fullName evidence="3">Small CPxCG-related zinc finger protein</fullName>
    </recommendedName>
</protein>
<evidence type="ECO:0008006" key="3">
    <source>
        <dbReference type="Google" id="ProtNLM"/>
    </source>
</evidence>
<gene>
    <name evidence="1" type="ORF">ACFQL7_17570</name>
</gene>
<evidence type="ECO:0000313" key="1">
    <source>
        <dbReference type="EMBL" id="MFC7191429.1"/>
    </source>
</evidence>
<comment type="caution">
    <text evidence="1">The sequence shown here is derived from an EMBL/GenBank/DDBJ whole genome shotgun (WGS) entry which is preliminary data.</text>
</comment>
<reference evidence="1 2" key="1">
    <citation type="journal article" date="2019" name="Int. J. Syst. Evol. Microbiol.">
        <title>The Global Catalogue of Microorganisms (GCM) 10K type strain sequencing project: providing services to taxonomists for standard genome sequencing and annotation.</title>
        <authorList>
            <consortium name="The Broad Institute Genomics Platform"/>
            <consortium name="The Broad Institute Genome Sequencing Center for Infectious Disease"/>
            <person name="Wu L."/>
            <person name="Ma J."/>
        </authorList>
    </citation>
    <scope>NUCLEOTIDE SEQUENCE [LARGE SCALE GENOMIC DNA]</scope>
    <source>
        <strain evidence="1 2">RDMS1</strain>
    </source>
</reference>
<proteinExistence type="predicted"/>
<accession>A0ABD5YPU4</accession>
<sequence>MRFAPGDFQSGKNEATNDLVVIALGAPRDSEDVRIPFACPTCDHDGLRIDPSENVTLVCPDCGDEHVPRACPDCGHDDLRAALSECAQPIVVCSNCRAEFESPPLQT</sequence>